<dbReference type="InterPro" id="IPR036907">
    <property type="entry name" value="5'-Nucleotdase_C_sf"/>
</dbReference>
<accession>A0A5R9DSQ6</accession>
<dbReference type="InterPro" id="IPR006146">
    <property type="entry name" value="5'-Nucleotdase_CS"/>
</dbReference>
<dbReference type="GO" id="GO:0008768">
    <property type="term" value="F:UDP-sugar diphosphatase activity"/>
    <property type="evidence" value="ECO:0007669"/>
    <property type="project" value="TreeGrafter"/>
</dbReference>
<dbReference type="InterPro" id="IPR008334">
    <property type="entry name" value="5'-Nucleotdase_C"/>
</dbReference>
<dbReference type="Proteomes" id="UP000306420">
    <property type="component" value="Unassembled WGS sequence"/>
</dbReference>
<dbReference type="CDD" id="cd00845">
    <property type="entry name" value="MPP_UshA_N_like"/>
    <property type="match status" value="1"/>
</dbReference>
<dbReference type="GO" id="GO:0000166">
    <property type="term" value="F:nucleotide binding"/>
    <property type="evidence" value="ECO:0007669"/>
    <property type="project" value="UniProtKB-KW"/>
</dbReference>
<dbReference type="Gene3D" id="3.90.780.10">
    <property type="entry name" value="5'-Nucleotidase, C-terminal domain"/>
    <property type="match status" value="1"/>
</dbReference>
<name>A0A5R9DSQ6_9LACT</name>
<feature type="domain" description="Calcineurin-like phosphoesterase" evidence="3">
    <location>
        <begin position="9"/>
        <end position="209"/>
    </location>
</feature>
<dbReference type="GO" id="GO:0008253">
    <property type="term" value="F:5'-nucleotidase activity"/>
    <property type="evidence" value="ECO:0007669"/>
    <property type="project" value="TreeGrafter"/>
</dbReference>
<dbReference type="GO" id="GO:0030288">
    <property type="term" value="C:outer membrane-bounded periplasmic space"/>
    <property type="evidence" value="ECO:0007669"/>
    <property type="project" value="TreeGrafter"/>
</dbReference>
<comment type="caution">
    <text evidence="5">The sequence shown here is derived from an EMBL/GenBank/DDBJ whole genome shotgun (WGS) entry which is preliminary data.</text>
</comment>
<dbReference type="InterPro" id="IPR011240">
    <property type="entry name" value="Pesterase_YunD"/>
</dbReference>
<dbReference type="PIRSF" id="PIRSF036361">
    <property type="entry name" value="YunD"/>
    <property type="match status" value="1"/>
</dbReference>
<proteinExistence type="inferred from homology"/>
<dbReference type="PANTHER" id="PTHR11575:SF23">
    <property type="entry name" value="5-NUCLEOTIDASE FAMILY PROTEIN"/>
    <property type="match status" value="1"/>
</dbReference>
<keyword evidence="2" id="KW-0547">Nucleotide-binding</keyword>
<protein>
    <submittedName>
        <fullName evidence="5">Bifunctional metallophosphatase/5'-nucleotidase</fullName>
    </submittedName>
</protein>
<dbReference type="GO" id="GO:0046872">
    <property type="term" value="F:metal ion binding"/>
    <property type="evidence" value="ECO:0007669"/>
    <property type="project" value="InterPro"/>
</dbReference>
<evidence type="ECO:0000313" key="5">
    <source>
        <dbReference type="EMBL" id="TLQ39627.1"/>
    </source>
</evidence>
<organism evidence="5 6">
    <name type="scientific">Ruoffia tabacinasalis</name>
    <dbReference type="NCBI Taxonomy" id="87458"/>
    <lineage>
        <taxon>Bacteria</taxon>
        <taxon>Bacillati</taxon>
        <taxon>Bacillota</taxon>
        <taxon>Bacilli</taxon>
        <taxon>Lactobacillales</taxon>
        <taxon>Aerococcaceae</taxon>
        <taxon>Ruoffia</taxon>
    </lineage>
</organism>
<gene>
    <name evidence="5" type="ORF">FEZ33_10615</name>
</gene>
<dbReference type="Pfam" id="PF00149">
    <property type="entry name" value="Metallophos"/>
    <property type="match status" value="1"/>
</dbReference>
<dbReference type="PRINTS" id="PR01607">
    <property type="entry name" value="APYRASEFAMLY"/>
</dbReference>
<dbReference type="EMBL" id="VBSP01000053">
    <property type="protein sequence ID" value="TLQ39627.1"/>
    <property type="molecule type" value="Genomic_DNA"/>
</dbReference>
<dbReference type="Pfam" id="PF02872">
    <property type="entry name" value="5_nucleotid_C"/>
    <property type="match status" value="1"/>
</dbReference>
<dbReference type="PROSITE" id="PS00785">
    <property type="entry name" value="5_NUCLEOTIDASE_1"/>
    <property type="match status" value="1"/>
</dbReference>
<comment type="similarity">
    <text evidence="2">Belongs to the 5'-nucleotidase family.</text>
</comment>
<evidence type="ECO:0000256" key="2">
    <source>
        <dbReference type="RuleBase" id="RU362119"/>
    </source>
</evidence>
<dbReference type="SUPFAM" id="SSF55816">
    <property type="entry name" value="5'-nucleotidase (syn. UDP-sugar hydrolase), C-terminal domain"/>
    <property type="match status" value="1"/>
</dbReference>
<dbReference type="SUPFAM" id="SSF56300">
    <property type="entry name" value="Metallo-dependent phosphatases"/>
    <property type="match status" value="1"/>
</dbReference>
<keyword evidence="1" id="KW-0732">Signal</keyword>
<dbReference type="AlphaFoldDB" id="A0A5R9DSQ6"/>
<evidence type="ECO:0000259" key="4">
    <source>
        <dbReference type="Pfam" id="PF02872"/>
    </source>
</evidence>
<dbReference type="InterPro" id="IPR004843">
    <property type="entry name" value="Calcineurin-like_PHP"/>
</dbReference>
<evidence type="ECO:0000256" key="1">
    <source>
        <dbReference type="ARBA" id="ARBA00022729"/>
    </source>
</evidence>
<dbReference type="InterPro" id="IPR006179">
    <property type="entry name" value="5_nucleotidase/apyrase"/>
</dbReference>
<keyword evidence="2" id="KW-0378">Hydrolase</keyword>
<dbReference type="Gene3D" id="3.60.21.10">
    <property type="match status" value="1"/>
</dbReference>
<dbReference type="OrthoDB" id="9793179at2"/>
<dbReference type="PANTHER" id="PTHR11575">
    <property type="entry name" value="5'-NUCLEOTIDASE-RELATED"/>
    <property type="match status" value="1"/>
</dbReference>
<reference evidence="5 6" key="1">
    <citation type="submission" date="2019-05" db="EMBL/GenBank/DDBJ databases">
        <title>The metagenome of a microbial culture collection derived from dairy environment covers the genomic content of the human microbiome.</title>
        <authorList>
            <person name="Roder T."/>
            <person name="Wuthrich D."/>
            <person name="Sattari Z."/>
            <person name="Von Ah U."/>
            <person name="Bar C."/>
            <person name="Ronchi F."/>
            <person name="Macpherson A.J."/>
            <person name="Ganal-Vonarburg S.C."/>
            <person name="Bruggmann R."/>
            <person name="Vergeres G."/>
        </authorList>
    </citation>
    <scope>NUCLEOTIDE SEQUENCE [LARGE SCALE GENOMIC DNA]</scope>
    <source>
        <strain evidence="5 6">FAM 24227</strain>
    </source>
</reference>
<sequence length="468" mass="53296">MKEVYTLRLKILHTNDLHGHLDHWPLISKFIEENQSLASVKGEALLTIDVGDAMDSVHPLVEATYGKVIVDLFNEANYDVVTLGNNEGLNFSKERLSDLYDRADYSVTIANLFDKDTKEVPSYAENIVYKEIDDMKVAFIGLTAPYETYHLNGYTIENPIDSLQDTLQLIDQEDTDLIILLSHLGLETDRYIANLFPEIQLIIGAHTHHVLIEGEWENQSFLCAAGKYGNFVGSIDLYFDQATDTWQMSAEVLSIHQLSQRYNLPKESDYYKQEGTKQLEERWVADIPETFQALQTTGANSFIQMALNAITEATGVENAVLSSGLFLSDLPRGLITEHHLHEALPHPMHLAIVEMSGVHLKEMLAEMSQQADDLRYKLINGLGFRGKIFGELIFKGIAYDELKLQWEVNGEAIIDDRHYQFVTVDHIWFLPFFPTISDYGDSKLIFPDFLRHTVRNYLEKTYPIEGGK</sequence>
<dbReference type="GO" id="GO:0009166">
    <property type="term" value="P:nucleotide catabolic process"/>
    <property type="evidence" value="ECO:0007669"/>
    <property type="project" value="InterPro"/>
</dbReference>
<evidence type="ECO:0000313" key="6">
    <source>
        <dbReference type="Proteomes" id="UP000306420"/>
    </source>
</evidence>
<dbReference type="InterPro" id="IPR029052">
    <property type="entry name" value="Metallo-depent_PP-like"/>
</dbReference>
<feature type="domain" description="5'-Nucleotidase C-terminal" evidence="4">
    <location>
        <begin position="297"/>
        <end position="427"/>
    </location>
</feature>
<evidence type="ECO:0000259" key="3">
    <source>
        <dbReference type="Pfam" id="PF00149"/>
    </source>
</evidence>